<evidence type="ECO:0000313" key="6">
    <source>
        <dbReference type="Proteomes" id="UP001061958"/>
    </source>
</evidence>
<feature type="domain" description="TRNA-binding" evidence="4">
    <location>
        <begin position="167"/>
        <end position="270"/>
    </location>
</feature>
<dbReference type="InterPro" id="IPR012340">
    <property type="entry name" value="NA-bd_OB-fold"/>
</dbReference>
<dbReference type="SUPFAM" id="SSF50249">
    <property type="entry name" value="Nucleic acid-binding proteins"/>
    <property type="match status" value="1"/>
</dbReference>
<accession>A0A9C7PWN0</accession>
<reference evidence="5" key="1">
    <citation type="journal article" date="2022" name="Proc. Natl. Acad. Sci. U.S.A.">
        <title>Life cycle and functional genomics of the unicellular red alga Galdieria for elucidating algal and plant evolution and industrial use.</title>
        <authorList>
            <person name="Hirooka S."/>
            <person name="Itabashi T."/>
            <person name="Ichinose T.M."/>
            <person name="Onuma R."/>
            <person name="Fujiwara T."/>
            <person name="Yamashita S."/>
            <person name="Jong L.W."/>
            <person name="Tomita R."/>
            <person name="Iwane A.H."/>
            <person name="Miyagishima S.Y."/>
        </authorList>
    </citation>
    <scope>NUCLEOTIDE SEQUENCE</scope>
    <source>
        <strain evidence="5">NBRC 102759</strain>
    </source>
</reference>
<evidence type="ECO:0000256" key="2">
    <source>
        <dbReference type="ARBA" id="ARBA00022884"/>
    </source>
</evidence>
<evidence type="ECO:0000259" key="4">
    <source>
        <dbReference type="PROSITE" id="PS50886"/>
    </source>
</evidence>
<sequence>MIAFVNQWIPQLFKQSLKRTNSCSSLKRKGSPKDGHYLCKRLLATLDRANTRLQQKITWLENQWTLLETKGKCDGVVDDKGKLVLQFTPVEDSLCYKVHYGPLELPCSWQTCSKSQIRFDGWKQELVYRVKIYAIKPNVTREQLIFQGKLKLEHSTTDEPKGKFIVDAAVLEIRVGKILSCKKHPNADTLLVEEIDIGEDNPRTIVSGLVKYYEPESLVSRKVVVLCNLKAKKMRGIESKGMLLCGSTKDKSNVEPLSPPEQAKIGELIYFEGCEMAPTESGKQATQSFEKIVAFLKTDSKGVAFLENRKLLTSQGPCFCSITNGNVS</sequence>
<proteinExistence type="predicted"/>
<reference evidence="5" key="2">
    <citation type="submission" date="2022-01" db="EMBL/GenBank/DDBJ databases">
        <authorList>
            <person name="Hirooka S."/>
            <person name="Miyagishima S.Y."/>
        </authorList>
    </citation>
    <scope>NUCLEOTIDE SEQUENCE</scope>
    <source>
        <strain evidence="5">NBRC 102759</strain>
    </source>
</reference>
<dbReference type="Gene3D" id="2.40.50.140">
    <property type="entry name" value="Nucleic acid-binding proteins"/>
    <property type="match status" value="1"/>
</dbReference>
<organism evidence="5 6">
    <name type="scientific">Galdieria partita</name>
    <dbReference type="NCBI Taxonomy" id="83374"/>
    <lineage>
        <taxon>Eukaryota</taxon>
        <taxon>Rhodophyta</taxon>
        <taxon>Bangiophyceae</taxon>
        <taxon>Galdieriales</taxon>
        <taxon>Galdieriaceae</taxon>
        <taxon>Galdieria</taxon>
    </lineage>
</organism>
<keyword evidence="2 3" id="KW-0694">RNA-binding</keyword>
<dbReference type="AlphaFoldDB" id="A0A9C7PWN0"/>
<name>A0A9C7PWN0_9RHOD</name>
<dbReference type="PANTHER" id="PTHR11586">
    <property type="entry name" value="TRNA-AMINOACYLATION COFACTOR ARC1 FAMILY MEMBER"/>
    <property type="match status" value="1"/>
</dbReference>
<dbReference type="InterPro" id="IPR002547">
    <property type="entry name" value="tRNA-bd_dom"/>
</dbReference>
<keyword evidence="1 3" id="KW-0820">tRNA-binding</keyword>
<dbReference type="OrthoDB" id="19141at2759"/>
<keyword evidence="6" id="KW-1185">Reference proteome</keyword>
<dbReference type="Proteomes" id="UP001061958">
    <property type="component" value="Unassembled WGS sequence"/>
</dbReference>
<dbReference type="GO" id="GO:0000049">
    <property type="term" value="F:tRNA binding"/>
    <property type="evidence" value="ECO:0007669"/>
    <property type="project" value="UniProtKB-UniRule"/>
</dbReference>
<dbReference type="Pfam" id="PF01588">
    <property type="entry name" value="tRNA_bind"/>
    <property type="match status" value="1"/>
</dbReference>
<dbReference type="PANTHER" id="PTHR11586:SF33">
    <property type="entry name" value="AMINOACYL TRNA SYNTHASE COMPLEX-INTERACTING MULTIFUNCTIONAL PROTEIN 1"/>
    <property type="match status" value="1"/>
</dbReference>
<dbReference type="InterPro" id="IPR051270">
    <property type="entry name" value="Tyrosine-tRNA_ligase_regulator"/>
</dbReference>
<evidence type="ECO:0000256" key="3">
    <source>
        <dbReference type="PROSITE-ProRule" id="PRU00209"/>
    </source>
</evidence>
<dbReference type="EMBL" id="BQMJ01000027">
    <property type="protein sequence ID" value="GJQ11745.1"/>
    <property type="molecule type" value="Genomic_DNA"/>
</dbReference>
<dbReference type="CDD" id="cd02799">
    <property type="entry name" value="tRNA_bind_EMAP-II_like"/>
    <property type="match status" value="1"/>
</dbReference>
<comment type="caution">
    <text evidence="5">The sequence shown here is derived from an EMBL/GenBank/DDBJ whole genome shotgun (WGS) entry which is preliminary data.</text>
</comment>
<gene>
    <name evidence="5" type="ORF">GpartN1_g3536.t1</name>
</gene>
<evidence type="ECO:0000313" key="5">
    <source>
        <dbReference type="EMBL" id="GJQ11745.1"/>
    </source>
</evidence>
<dbReference type="PROSITE" id="PS50886">
    <property type="entry name" value="TRBD"/>
    <property type="match status" value="1"/>
</dbReference>
<protein>
    <recommendedName>
        <fullName evidence="4">tRNA-binding domain-containing protein</fullName>
    </recommendedName>
</protein>
<evidence type="ECO:0000256" key="1">
    <source>
        <dbReference type="ARBA" id="ARBA00022555"/>
    </source>
</evidence>